<feature type="region of interest" description="LID" evidence="7">
    <location>
        <begin position="109"/>
        <end position="119"/>
    </location>
</feature>
<keyword evidence="9" id="KW-1185">Reference proteome</keyword>
<keyword evidence="4 7" id="KW-0547">Nucleotide-binding</keyword>
<evidence type="ECO:0000313" key="8">
    <source>
        <dbReference type="EMBL" id="KAJ4459957.1"/>
    </source>
</evidence>
<evidence type="ECO:0000256" key="2">
    <source>
        <dbReference type="ARBA" id="ARBA00022552"/>
    </source>
</evidence>
<keyword evidence="3 7" id="KW-0808">Transferase</keyword>
<keyword evidence="7" id="KW-0963">Cytoplasm</keyword>
<comment type="function">
    <text evidence="7">Broad-specificity nucleoside monophosphate (NMP) kinase that catalyzes the reversible transfer of the terminal phosphate group between nucleoside triphosphates and monophosphates. Has also ATPase activity. Involved in the late cytoplasmic maturation steps of the 40S ribosomal particles, specifically 18S rRNA maturation. While NMP activity is not required for ribosome maturation, ATPase activity is. Associates transiently with small ribosomal subunit protein uS11. ATP hydrolysis breaks the interaction with uS11. May temporarily remove uS11 from the ribosome to enable a conformational change of the ribosomal RNA that is needed for the final maturation step of the small ribosomal subunit. Its NMP activity may have a role in nuclear energy homeostasis.</text>
</comment>
<feature type="binding site" evidence="7">
    <location>
        <position position="15"/>
    </location>
    <ligand>
        <name>ATP</name>
        <dbReference type="ChEBI" id="CHEBI:30616"/>
    </ligand>
</feature>
<dbReference type="HAMAP" id="MF_00039">
    <property type="entry name" value="Adenylate_kinase_AK6"/>
    <property type="match status" value="1"/>
</dbReference>
<dbReference type="InterPro" id="IPR020618">
    <property type="entry name" value="Adenyl_kinase_AK6"/>
</dbReference>
<dbReference type="Proteomes" id="UP001141327">
    <property type="component" value="Unassembled WGS sequence"/>
</dbReference>
<gene>
    <name evidence="8" type="ORF">PAPYR_4029</name>
</gene>
<comment type="catalytic activity">
    <reaction evidence="7">
        <text>ATP + H2O = ADP + phosphate + H(+)</text>
        <dbReference type="Rhea" id="RHEA:13065"/>
        <dbReference type="ChEBI" id="CHEBI:15377"/>
        <dbReference type="ChEBI" id="CHEBI:15378"/>
        <dbReference type="ChEBI" id="CHEBI:30616"/>
        <dbReference type="ChEBI" id="CHEBI:43474"/>
        <dbReference type="ChEBI" id="CHEBI:456216"/>
    </reaction>
</comment>
<keyword evidence="2 7" id="KW-0698">rRNA processing</keyword>
<evidence type="ECO:0000256" key="6">
    <source>
        <dbReference type="ARBA" id="ARBA00022840"/>
    </source>
</evidence>
<evidence type="ECO:0000256" key="4">
    <source>
        <dbReference type="ARBA" id="ARBA00022741"/>
    </source>
</evidence>
<dbReference type="SUPFAM" id="SSF52540">
    <property type="entry name" value="P-loop containing nucleoside triphosphate hydrolases"/>
    <property type="match status" value="1"/>
</dbReference>
<dbReference type="PANTHER" id="PTHR12595">
    <property type="entry name" value="POS9-ACTIVATING FACTOR FAP7-RELATED"/>
    <property type="match status" value="1"/>
</dbReference>
<proteinExistence type="inferred from homology"/>
<feature type="binding site" evidence="7">
    <location>
        <position position="110"/>
    </location>
    <ligand>
        <name>ATP</name>
        <dbReference type="ChEBI" id="CHEBI:30616"/>
    </ligand>
</feature>
<evidence type="ECO:0000256" key="7">
    <source>
        <dbReference type="HAMAP-Rule" id="MF_03173"/>
    </source>
</evidence>
<feature type="binding site" evidence="7">
    <location>
        <position position="17"/>
    </location>
    <ligand>
        <name>ATP</name>
        <dbReference type="ChEBI" id="CHEBI:30616"/>
    </ligand>
</feature>
<dbReference type="GO" id="GO:0016301">
    <property type="term" value="F:kinase activity"/>
    <property type="evidence" value="ECO:0007669"/>
    <property type="project" value="UniProtKB-KW"/>
</dbReference>
<comment type="similarity">
    <text evidence="7">Belongs to the adenylate kinase family. AK6 subfamily.</text>
</comment>
<keyword evidence="1 7" id="KW-0690">Ribosome biogenesis</keyword>
<evidence type="ECO:0000256" key="5">
    <source>
        <dbReference type="ARBA" id="ARBA00022777"/>
    </source>
</evidence>
<dbReference type="PRINTS" id="PR01100">
    <property type="entry name" value="SHIKIMTKNASE"/>
</dbReference>
<dbReference type="InterPro" id="IPR027417">
    <property type="entry name" value="P-loop_NTPase"/>
</dbReference>
<comment type="caution">
    <text evidence="7">Lacks conserved residue(s) required for the propagation of feature annotation.</text>
</comment>
<evidence type="ECO:0000256" key="1">
    <source>
        <dbReference type="ARBA" id="ARBA00022517"/>
    </source>
</evidence>
<dbReference type="EMBL" id="JAPMOS010000016">
    <property type="protein sequence ID" value="KAJ4459957.1"/>
    <property type="molecule type" value="Genomic_DNA"/>
</dbReference>
<dbReference type="EC" id="2.7.4.3" evidence="7"/>
<comment type="catalytic activity">
    <reaction evidence="7">
        <text>AMP + ATP = 2 ADP</text>
        <dbReference type="Rhea" id="RHEA:12973"/>
        <dbReference type="ChEBI" id="CHEBI:30616"/>
        <dbReference type="ChEBI" id="CHEBI:456215"/>
        <dbReference type="ChEBI" id="CHEBI:456216"/>
        <dbReference type="EC" id="2.7.4.3"/>
    </reaction>
</comment>
<name>A0ABQ8UL72_9EUKA</name>
<sequence length="169" mass="19218">MESKRPNILVTGTPGTGKTTLCELLAQTYQLNYVHVGTVIKENRFVAFNEELQCDELDEDALLDHLEVIMNQGGNVVEHHESDLFPLRWFSLVVVLRADNTVLYDRLQQRGYPLAKIQENCSAEICRLSADMAKENYPEGVVLEMSNDSLEQLQANCRQIGAWMEAHHQ</sequence>
<keyword evidence="6 7" id="KW-0067">ATP-binding</keyword>
<dbReference type="Gene3D" id="3.40.50.300">
    <property type="entry name" value="P-loop containing nucleotide triphosphate hydrolases"/>
    <property type="match status" value="1"/>
</dbReference>
<feature type="binding site" evidence="7">
    <location>
        <position position="19"/>
    </location>
    <ligand>
        <name>ATP</name>
        <dbReference type="ChEBI" id="CHEBI:30616"/>
    </ligand>
</feature>
<feature type="binding site" evidence="7">
    <location>
        <position position="20"/>
    </location>
    <ligand>
        <name>ATP</name>
        <dbReference type="ChEBI" id="CHEBI:30616"/>
    </ligand>
</feature>
<dbReference type="PANTHER" id="PTHR12595:SF0">
    <property type="entry name" value="ADENYLATE KINASE ISOENZYME 6"/>
    <property type="match status" value="1"/>
</dbReference>
<feature type="binding site" evidence="7">
    <location>
        <position position="18"/>
    </location>
    <ligand>
        <name>ATP</name>
        <dbReference type="ChEBI" id="CHEBI:30616"/>
    </ligand>
</feature>
<keyword evidence="5 7" id="KW-0418">Kinase</keyword>
<comment type="subunit">
    <text evidence="7">Interacts with small ribosomal subunit protein uS11. Not a structural component of 43S pre-ribosomes, but transiently interacts with them by binding to uS11.</text>
</comment>
<protein>
    <recommendedName>
        <fullName evidence="7">Adenylate kinase isoenzyme 6 homolog</fullName>
        <shortName evidence="7">AK6</shortName>
        <ecNumber evidence="7">2.7.4.3</ecNumber>
    </recommendedName>
    <alternativeName>
        <fullName evidence="7">Dual activity adenylate kinase/ATPase</fullName>
        <shortName evidence="7">AK/ATPase</shortName>
    </alternativeName>
</protein>
<dbReference type="Pfam" id="PF13238">
    <property type="entry name" value="AAA_18"/>
    <property type="match status" value="1"/>
</dbReference>
<reference evidence="8" key="1">
    <citation type="journal article" date="2022" name="bioRxiv">
        <title>Genomics of Preaxostyla Flagellates Illuminates Evolutionary Transitions and the Path Towards Mitochondrial Loss.</title>
        <authorList>
            <person name="Novak L.V.F."/>
            <person name="Treitli S.C."/>
            <person name="Pyrih J."/>
            <person name="Halakuc P."/>
            <person name="Pipaliya S.V."/>
            <person name="Vacek V."/>
            <person name="Brzon O."/>
            <person name="Soukal P."/>
            <person name="Eme L."/>
            <person name="Dacks J.B."/>
            <person name="Karnkowska A."/>
            <person name="Elias M."/>
            <person name="Hampl V."/>
        </authorList>
    </citation>
    <scope>NUCLEOTIDE SEQUENCE</scope>
    <source>
        <strain evidence="8">RCP-MX</strain>
    </source>
</reference>
<accession>A0ABQ8UL72</accession>
<comment type="subcellular location">
    <subcellularLocation>
        <location evidence="7">Cytoplasm</location>
    </subcellularLocation>
    <subcellularLocation>
        <location evidence="7">Nucleus</location>
    </subcellularLocation>
</comment>
<comment type="caution">
    <text evidence="8">The sequence shown here is derived from an EMBL/GenBank/DDBJ whole genome shotgun (WGS) entry which is preliminary data.</text>
</comment>
<evidence type="ECO:0000313" key="9">
    <source>
        <dbReference type="Proteomes" id="UP001141327"/>
    </source>
</evidence>
<keyword evidence="7" id="KW-0539">Nucleus</keyword>
<evidence type="ECO:0000256" key="3">
    <source>
        <dbReference type="ARBA" id="ARBA00022679"/>
    </source>
</evidence>
<organism evidence="8 9">
    <name type="scientific">Paratrimastix pyriformis</name>
    <dbReference type="NCBI Taxonomy" id="342808"/>
    <lineage>
        <taxon>Eukaryota</taxon>
        <taxon>Metamonada</taxon>
        <taxon>Preaxostyla</taxon>
        <taxon>Paratrimastigidae</taxon>
        <taxon>Paratrimastix</taxon>
    </lineage>
</organism>